<dbReference type="InterPro" id="IPR002641">
    <property type="entry name" value="PNPLA_dom"/>
</dbReference>
<evidence type="ECO:0000259" key="5">
    <source>
        <dbReference type="PROSITE" id="PS51635"/>
    </source>
</evidence>
<dbReference type="SUPFAM" id="SSF52151">
    <property type="entry name" value="FabD/lysophospholipase-like"/>
    <property type="match status" value="1"/>
</dbReference>
<sequence length="394" mass="45529">MDLKIDPSQEYGLALEGGGARGAYQIGVWKALREFNINIKGVVGTSVGALNGALICMDHFNEAVHIWENISFSQVMDVRDDIIENIKKFDFKTIDFSEVFKDLKKIMINKGLDITPLRTLISEILDEEKIRGCKKEFGLVTVCLSELKPIEVFLKDIPNGELIDYLIASAYLPIFKKEKINGKRYLDGGFHNKVPINMLIENEYKNIIVIRIFGVGVEKRVKIGSDINLVEISPREDIGSILDFQDTKCKYNMTLGYYDALRTFKGLEGDKYYINVLNSESYYIERICNLSEELKNKLLKIFNSKKSNCRGLFEDVIPNIAKRIVKVENWNYKDFFVYLLEFIASKFKIERFNEYTDQELILILKEKIEEYELKIENGNDNSLRILLLEVIKEI</sequence>
<dbReference type="Pfam" id="PF01734">
    <property type="entry name" value="Patatin"/>
    <property type="match status" value="1"/>
</dbReference>
<dbReference type="PANTHER" id="PTHR14226">
    <property type="entry name" value="NEUROPATHY TARGET ESTERASE/SWISS CHEESE D.MELANOGASTER"/>
    <property type="match status" value="1"/>
</dbReference>
<protein>
    <submittedName>
        <fullName evidence="6">NTE family protein</fullName>
    </submittedName>
</protein>
<dbReference type="OrthoDB" id="9770965at2"/>
<dbReference type="InterPro" id="IPR016035">
    <property type="entry name" value="Acyl_Trfase/lysoPLipase"/>
</dbReference>
<evidence type="ECO:0000256" key="4">
    <source>
        <dbReference type="PROSITE-ProRule" id="PRU01161"/>
    </source>
</evidence>
<keyword evidence="2 4" id="KW-0442">Lipid degradation</keyword>
<evidence type="ECO:0000313" key="7">
    <source>
        <dbReference type="Proteomes" id="UP000294902"/>
    </source>
</evidence>
<evidence type="ECO:0000256" key="2">
    <source>
        <dbReference type="ARBA" id="ARBA00022963"/>
    </source>
</evidence>
<keyword evidence="1 4" id="KW-0378">Hydrolase</keyword>
<dbReference type="PROSITE" id="PS51635">
    <property type="entry name" value="PNPLA"/>
    <property type="match status" value="1"/>
</dbReference>
<feature type="short sequence motif" description="DGA/G" evidence="4">
    <location>
        <begin position="187"/>
        <end position="189"/>
    </location>
</feature>
<keyword evidence="3 4" id="KW-0443">Lipid metabolism</keyword>
<evidence type="ECO:0000256" key="1">
    <source>
        <dbReference type="ARBA" id="ARBA00022801"/>
    </source>
</evidence>
<dbReference type="InterPro" id="IPR050301">
    <property type="entry name" value="NTE"/>
</dbReference>
<dbReference type="RefSeq" id="WP_132252343.1">
    <property type="nucleotide sequence ID" value="NZ_SMAL01000005.1"/>
</dbReference>
<comment type="caution">
    <text evidence="6">The sequence shown here is derived from an EMBL/GenBank/DDBJ whole genome shotgun (WGS) entry which is preliminary data.</text>
</comment>
<dbReference type="GO" id="GO:0016042">
    <property type="term" value="P:lipid catabolic process"/>
    <property type="evidence" value="ECO:0007669"/>
    <property type="project" value="UniProtKB-UniRule"/>
</dbReference>
<name>A0A4R3MQI0_9FIRM</name>
<dbReference type="AlphaFoldDB" id="A0A4R3MQI0"/>
<reference evidence="6 7" key="1">
    <citation type="submission" date="2019-03" db="EMBL/GenBank/DDBJ databases">
        <title>Genomic Encyclopedia of Type Strains, Phase IV (KMG-IV): sequencing the most valuable type-strain genomes for metagenomic binning, comparative biology and taxonomic classification.</title>
        <authorList>
            <person name="Goeker M."/>
        </authorList>
    </citation>
    <scope>NUCLEOTIDE SEQUENCE [LARGE SCALE GENOMIC DNA]</scope>
    <source>
        <strain evidence="6 7">DSM 24629</strain>
    </source>
</reference>
<gene>
    <name evidence="6" type="ORF">EDC18_105162</name>
</gene>
<evidence type="ECO:0000313" key="6">
    <source>
        <dbReference type="EMBL" id="TCT14680.1"/>
    </source>
</evidence>
<feature type="short sequence motif" description="GXSXG" evidence="4">
    <location>
        <begin position="44"/>
        <end position="48"/>
    </location>
</feature>
<dbReference type="Gene3D" id="3.40.1090.10">
    <property type="entry name" value="Cytosolic phospholipase A2 catalytic domain"/>
    <property type="match status" value="2"/>
</dbReference>
<dbReference type="CDD" id="cd07209">
    <property type="entry name" value="Pat_hypo_Ecoli_Z1214_like"/>
    <property type="match status" value="1"/>
</dbReference>
<feature type="domain" description="PNPLA" evidence="5">
    <location>
        <begin position="13"/>
        <end position="200"/>
    </location>
</feature>
<dbReference type="EMBL" id="SMAL01000005">
    <property type="protein sequence ID" value="TCT14680.1"/>
    <property type="molecule type" value="Genomic_DNA"/>
</dbReference>
<dbReference type="PANTHER" id="PTHR14226:SF57">
    <property type="entry name" value="BLR7027 PROTEIN"/>
    <property type="match status" value="1"/>
</dbReference>
<feature type="active site" description="Nucleophile" evidence="4">
    <location>
        <position position="46"/>
    </location>
</feature>
<dbReference type="GO" id="GO:0016787">
    <property type="term" value="F:hydrolase activity"/>
    <property type="evidence" value="ECO:0007669"/>
    <property type="project" value="UniProtKB-UniRule"/>
</dbReference>
<dbReference type="Proteomes" id="UP000294902">
    <property type="component" value="Unassembled WGS sequence"/>
</dbReference>
<accession>A0A4R3MQI0</accession>
<proteinExistence type="predicted"/>
<organism evidence="6 7">
    <name type="scientific">Natranaerovirga pectinivora</name>
    <dbReference type="NCBI Taxonomy" id="682400"/>
    <lineage>
        <taxon>Bacteria</taxon>
        <taxon>Bacillati</taxon>
        <taxon>Bacillota</taxon>
        <taxon>Clostridia</taxon>
        <taxon>Lachnospirales</taxon>
        <taxon>Natranaerovirgaceae</taxon>
        <taxon>Natranaerovirga</taxon>
    </lineage>
</organism>
<feature type="short sequence motif" description="GXGXXG" evidence="4">
    <location>
        <begin position="17"/>
        <end position="22"/>
    </location>
</feature>
<keyword evidence="7" id="KW-1185">Reference proteome</keyword>
<evidence type="ECO:0000256" key="3">
    <source>
        <dbReference type="ARBA" id="ARBA00023098"/>
    </source>
</evidence>
<feature type="active site" description="Proton acceptor" evidence="4">
    <location>
        <position position="187"/>
    </location>
</feature>